<organism evidence="2 3">
    <name type="scientific">Gossypium arboreum</name>
    <name type="common">Tree cotton</name>
    <name type="synonym">Gossypium nanking</name>
    <dbReference type="NCBI Taxonomy" id="29729"/>
    <lineage>
        <taxon>Eukaryota</taxon>
        <taxon>Viridiplantae</taxon>
        <taxon>Streptophyta</taxon>
        <taxon>Embryophyta</taxon>
        <taxon>Tracheophyta</taxon>
        <taxon>Spermatophyta</taxon>
        <taxon>Magnoliopsida</taxon>
        <taxon>eudicotyledons</taxon>
        <taxon>Gunneridae</taxon>
        <taxon>Pentapetalae</taxon>
        <taxon>rosids</taxon>
        <taxon>malvids</taxon>
        <taxon>Malvales</taxon>
        <taxon>Malvaceae</taxon>
        <taxon>Malvoideae</taxon>
        <taxon>Gossypium</taxon>
    </lineage>
</organism>
<keyword evidence="1" id="KW-0812">Transmembrane</keyword>
<proteinExistence type="predicted"/>
<protein>
    <recommendedName>
        <fullName evidence="4">Reverse transcriptase</fullName>
    </recommendedName>
</protein>
<evidence type="ECO:0000313" key="3">
    <source>
        <dbReference type="Proteomes" id="UP001358586"/>
    </source>
</evidence>
<dbReference type="PANTHER" id="PTHR33116">
    <property type="entry name" value="REVERSE TRANSCRIPTASE ZINC-BINDING DOMAIN-CONTAINING PROTEIN-RELATED-RELATED"/>
    <property type="match status" value="1"/>
</dbReference>
<feature type="transmembrane region" description="Helical" evidence="1">
    <location>
        <begin position="36"/>
        <end position="55"/>
    </location>
</feature>
<reference evidence="2 3" key="1">
    <citation type="submission" date="2023-03" db="EMBL/GenBank/DDBJ databases">
        <title>WGS of Gossypium arboreum.</title>
        <authorList>
            <person name="Yu D."/>
        </authorList>
    </citation>
    <scope>NUCLEOTIDE SEQUENCE [LARGE SCALE GENOMIC DNA]</scope>
    <source>
        <tissue evidence="2">Leaf</tissue>
    </source>
</reference>
<evidence type="ECO:0000313" key="2">
    <source>
        <dbReference type="EMBL" id="KAK5776600.1"/>
    </source>
</evidence>
<sequence>MVGRRRKMTFQGLKDRLKQKIYSWSIRHISQGGKEVFIKAILQAIPTYTMFYFLLPKSFCMEMKNIIGPFWFKKSHGKRGMYWCDWKSLCALKEEGGIGFRNLSFFTIA</sequence>
<keyword evidence="3" id="KW-1185">Reference proteome</keyword>
<dbReference type="Proteomes" id="UP001358586">
    <property type="component" value="Chromosome 12"/>
</dbReference>
<keyword evidence="1" id="KW-1133">Transmembrane helix</keyword>
<dbReference type="PANTHER" id="PTHR33116:SF86">
    <property type="entry name" value="REVERSE TRANSCRIPTASE DOMAIN-CONTAINING PROTEIN"/>
    <property type="match status" value="1"/>
</dbReference>
<gene>
    <name evidence="2" type="ORF">PVK06_044560</name>
</gene>
<keyword evidence="1" id="KW-0472">Membrane</keyword>
<name>A0ABR0MT98_GOSAR</name>
<comment type="caution">
    <text evidence="2">The sequence shown here is derived from an EMBL/GenBank/DDBJ whole genome shotgun (WGS) entry which is preliminary data.</text>
</comment>
<evidence type="ECO:0008006" key="4">
    <source>
        <dbReference type="Google" id="ProtNLM"/>
    </source>
</evidence>
<dbReference type="EMBL" id="JARKNE010000012">
    <property type="protein sequence ID" value="KAK5776600.1"/>
    <property type="molecule type" value="Genomic_DNA"/>
</dbReference>
<evidence type="ECO:0000256" key="1">
    <source>
        <dbReference type="SAM" id="Phobius"/>
    </source>
</evidence>
<accession>A0ABR0MT98</accession>